<keyword evidence="1" id="KW-0812">Transmembrane</keyword>
<dbReference type="EMBL" id="ML977510">
    <property type="protein sequence ID" value="KAF2127655.1"/>
    <property type="molecule type" value="Genomic_DNA"/>
</dbReference>
<proteinExistence type="predicted"/>
<keyword evidence="1" id="KW-1133">Transmembrane helix</keyword>
<organism evidence="2 3">
    <name type="scientific">Dothidotthia symphoricarpi CBS 119687</name>
    <dbReference type="NCBI Taxonomy" id="1392245"/>
    <lineage>
        <taxon>Eukaryota</taxon>
        <taxon>Fungi</taxon>
        <taxon>Dikarya</taxon>
        <taxon>Ascomycota</taxon>
        <taxon>Pezizomycotina</taxon>
        <taxon>Dothideomycetes</taxon>
        <taxon>Pleosporomycetidae</taxon>
        <taxon>Pleosporales</taxon>
        <taxon>Dothidotthiaceae</taxon>
        <taxon>Dothidotthia</taxon>
    </lineage>
</organism>
<sequence>MAQETSHFHCSKVGILLGGVIIYWTLAEGKYVLPRLKFMLSSYQYLQDRTVYIQPHNQLTN</sequence>
<feature type="transmembrane region" description="Helical" evidence="1">
    <location>
        <begin position="13"/>
        <end position="33"/>
    </location>
</feature>
<name>A0A6A6A8Z3_9PLEO</name>
<dbReference type="GeneID" id="54408896"/>
<keyword evidence="1" id="KW-0472">Membrane</keyword>
<dbReference type="RefSeq" id="XP_033522044.1">
    <property type="nucleotide sequence ID" value="XM_033668464.1"/>
</dbReference>
<dbReference type="Proteomes" id="UP000799771">
    <property type="component" value="Unassembled WGS sequence"/>
</dbReference>
<evidence type="ECO:0000256" key="1">
    <source>
        <dbReference type="SAM" id="Phobius"/>
    </source>
</evidence>
<evidence type="ECO:0000313" key="2">
    <source>
        <dbReference type="EMBL" id="KAF2127655.1"/>
    </source>
</evidence>
<keyword evidence="3" id="KW-1185">Reference proteome</keyword>
<accession>A0A6A6A8Z3</accession>
<dbReference type="AlphaFoldDB" id="A0A6A6A8Z3"/>
<protein>
    <submittedName>
        <fullName evidence="2">Uncharacterized protein</fullName>
    </submittedName>
</protein>
<reference evidence="2" key="1">
    <citation type="journal article" date="2020" name="Stud. Mycol.">
        <title>101 Dothideomycetes genomes: a test case for predicting lifestyles and emergence of pathogens.</title>
        <authorList>
            <person name="Haridas S."/>
            <person name="Albert R."/>
            <person name="Binder M."/>
            <person name="Bloem J."/>
            <person name="Labutti K."/>
            <person name="Salamov A."/>
            <person name="Andreopoulos B."/>
            <person name="Baker S."/>
            <person name="Barry K."/>
            <person name="Bills G."/>
            <person name="Bluhm B."/>
            <person name="Cannon C."/>
            <person name="Castanera R."/>
            <person name="Culley D."/>
            <person name="Daum C."/>
            <person name="Ezra D."/>
            <person name="Gonzalez J."/>
            <person name="Henrissat B."/>
            <person name="Kuo A."/>
            <person name="Liang C."/>
            <person name="Lipzen A."/>
            <person name="Lutzoni F."/>
            <person name="Magnuson J."/>
            <person name="Mondo S."/>
            <person name="Nolan M."/>
            <person name="Ohm R."/>
            <person name="Pangilinan J."/>
            <person name="Park H.-J."/>
            <person name="Ramirez L."/>
            <person name="Alfaro M."/>
            <person name="Sun H."/>
            <person name="Tritt A."/>
            <person name="Yoshinaga Y."/>
            <person name="Zwiers L.-H."/>
            <person name="Turgeon B."/>
            <person name="Goodwin S."/>
            <person name="Spatafora J."/>
            <person name="Crous P."/>
            <person name="Grigoriev I."/>
        </authorList>
    </citation>
    <scope>NUCLEOTIDE SEQUENCE</scope>
    <source>
        <strain evidence="2">CBS 119687</strain>
    </source>
</reference>
<evidence type="ECO:0000313" key="3">
    <source>
        <dbReference type="Proteomes" id="UP000799771"/>
    </source>
</evidence>
<gene>
    <name evidence="2" type="ORF">P153DRAFT_368232</name>
</gene>